<dbReference type="EMBL" id="SMAO01000002">
    <property type="protein sequence ID" value="TCT22841.1"/>
    <property type="molecule type" value="Genomic_DNA"/>
</dbReference>
<dbReference type="SUPFAM" id="SSF51726">
    <property type="entry name" value="UROD/MetE-like"/>
    <property type="match status" value="1"/>
</dbReference>
<comment type="caution">
    <text evidence="2">The sequence shown here is derived from an EMBL/GenBank/DDBJ whole genome shotgun (WGS) entry which is preliminary data.</text>
</comment>
<name>A0A4R3N3Q0_9GAMM</name>
<reference evidence="2 3" key="1">
    <citation type="submission" date="2019-03" db="EMBL/GenBank/DDBJ databases">
        <title>Genomic Encyclopedia of Type Strains, Phase IV (KMG-IV): sequencing the most valuable type-strain genomes for metagenomic binning, comparative biology and taxonomic classification.</title>
        <authorList>
            <person name="Goeker M."/>
        </authorList>
    </citation>
    <scope>NUCLEOTIDE SEQUENCE [LARGE SCALE GENOMIC DNA]</scope>
    <source>
        <strain evidence="2 3">DSM 13587</strain>
    </source>
</reference>
<dbReference type="OrthoDB" id="9780425at2"/>
<dbReference type="Proteomes" id="UP000295717">
    <property type="component" value="Unassembled WGS sequence"/>
</dbReference>
<protein>
    <submittedName>
        <fullName evidence="2">Uroporphyrinogen decarboxylase</fullName>
    </submittedName>
</protein>
<keyword evidence="3" id="KW-1185">Reference proteome</keyword>
<dbReference type="CDD" id="cd03465">
    <property type="entry name" value="URO-D_like"/>
    <property type="match status" value="1"/>
</dbReference>
<dbReference type="InterPro" id="IPR038071">
    <property type="entry name" value="UROD/MetE-like_sf"/>
</dbReference>
<dbReference type="RefSeq" id="WP_132975973.1">
    <property type="nucleotide sequence ID" value="NZ_SMAO01000002.1"/>
</dbReference>
<dbReference type="AlphaFoldDB" id="A0A4R3N3Q0"/>
<dbReference type="GO" id="GO:0004853">
    <property type="term" value="F:uroporphyrinogen decarboxylase activity"/>
    <property type="evidence" value="ECO:0007669"/>
    <property type="project" value="InterPro"/>
</dbReference>
<dbReference type="GO" id="GO:0006779">
    <property type="term" value="P:porphyrin-containing compound biosynthetic process"/>
    <property type="evidence" value="ECO:0007669"/>
    <property type="project" value="InterPro"/>
</dbReference>
<evidence type="ECO:0000313" key="2">
    <source>
        <dbReference type="EMBL" id="TCT22841.1"/>
    </source>
</evidence>
<dbReference type="Pfam" id="PF01208">
    <property type="entry name" value="URO-D"/>
    <property type="match status" value="1"/>
</dbReference>
<dbReference type="Gene3D" id="3.20.20.210">
    <property type="match status" value="1"/>
</dbReference>
<sequence>MSGTQGLQAGLTSMQRVLTALGHQEPDRVPLFLLAVMQGARELGLSIEDYFARPEQVAEGQLRLRAKYRSDCFYTFYYASIETEAWGGGTIFRKDGPPNAAAPVIHEIADIARLTPPRIEDSPGLLRVLETTRLLAQESRGEVPIVGVVMSPFSLPVMQLGFERYLILMHEHRELFARLMQLNEAFCVAWANAQVAAGANAICYFDPISSSSMVPRALFLETGFQVARRTLARLQAPAAMHFASGRVLPIVDDLAATGAAAVGVSSHEDLGTLKAACRGKISLLGNLNGIAMRRWTPAQAEAAVKAAIAAAGSGGGFVLSDNHGEIPWQVPDTVLLAIADAVERWGRYPLDWCQTA</sequence>
<proteinExistence type="predicted"/>
<dbReference type="PANTHER" id="PTHR47099">
    <property type="entry name" value="METHYLCOBAMIDE:COM METHYLTRANSFERASE MTBA"/>
    <property type="match status" value="1"/>
</dbReference>
<dbReference type="InterPro" id="IPR052024">
    <property type="entry name" value="Methanogen_methyltrans"/>
</dbReference>
<feature type="domain" description="Uroporphyrinogen decarboxylase (URO-D)" evidence="1">
    <location>
        <begin position="12"/>
        <end position="345"/>
    </location>
</feature>
<organism evidence="2 3">
    <name type="scientific">Thiobaca trueperi</name>
    <dbReference type="NCBI Taxonomy" id="127458"/>
    <lineage>
        <taxon>Bacteria</taxon>
        <taxon>Pseudomonadati</taxon>
        <taxon>Pseudomonadota</taxon>
        <taxon>Gammaproteobacteria</taxon>
        <taxon>Chromatiales</taxon>
        <taxon>Chromatiaceae</taxon>
        <taxon>Thiobaca</taxon>
    </lineage>
</organism>
<evidence type="ECO:0000259" key="1">
    <source>
        <dbReference type="Pfam" id="PF01208"/>
    </source>
</evidence>
<evidence type="ECO:0000313" key="3">
    <source>
        <dbReference type="Proteomes" id="UP000295717"/>
    </source>
</evidence>
<dbReference type="PANTHER" id="PTHR47099:SF1">
    <property type="entry name" value="METHYLCOBAMIDE:COM METHYLTRANSFERASE MTBA"/>
    <property type="match status" value="1"/>
</dbReference>
<accession>A0A4R3N3Q0</accession>
<dbReference type="InterPro" id="IPR000257">
    <property type="entry name" value="Uroporphyrinogen_deCOase"/>
</dbReference>
<gene>
    <name evidence="2" type="ORF">EDC35_102172</name>
</gene>